<dbReference type="AlphaFoldDB" id="A0A6N3EXR4"/>
<feature type="transmembrane region" description="Helical" evidence="1">
    <location>
        <begin position="76"/>
        <end position="94"/>
    </location>
</feature>
<accession>A0A6N3EXR4</accession>
<organism evidence="2">
    <name type="scientific">Clostridium paraputrificum</name>
    <dbReference type="NCBI Taxonomy" id="29363"/>
    <lineage>
        <taxon>Bacteria</taxon>
        <taxon>Bacillati</taxon>
        <taxon>Bacillota</taxon>
        <taxon>Clostridia</taxon>
        <taxon>Eubacteriales</taxon>
        <taxon>Clostridiaceae</taxon>
        <taxon>Clostridium</taxon>
    </lineage>
</organism>
<reference evidence="2" key="1">
    <citation type="submission" date="2019-11" db="EMBL/GenBank/DDBJ databases">
        <authorList>
            <person name="Feng L."/>
        </authorList>
    </citation>
    <scope>NUCLEOTIDE SEQUENCE</scope>
    <source>
        <strain evidence="2">CParaputrificumLFYP93</strain>
    </source>
</reference>
<name>A0A6N3EXR4_9CLOT</name>
<dbReference type="RefSeq" id="WP_156561623.1">
    <property type="nucleotide sequence ID" value="NZ_CACRTV010000056.1"/>
</dbReference>
<dbReference type="EMBL" id="CACRTV010000056">
    <property type="protein sequence ID" value="VYU43417.1"/>
    <property type="molecule type" value="Genomic_DNA"/>
</dbReference>
<protein>
    <submittedName>
        <fullName evidence="2">Uncharacterized protein</fullName>
    </submittedName>
</protein>
<evidence type="ECO:0000256" key="1">
    <source>
        <dbReference type="SAM" id="Phobius"/>
    </source>
</evidence>
<sequence length="138" mass="15675">MEKNNNDQNQKNNESSVSEEELFKQLNILNISYDSLLLILVAIILNIEFVSGERAKLLDQLNNTNISDSLPDLSRIPIISNEIFLLVTSIFLFINYDAYETSIEDEVSQRDQIKAFRAFISSFLVLVATSISRGNLEV</sequence>
<gene>
    <name evidence="2" type="ORF">CPLFYP93_00109</name>
</gene>
<keyword evidence="1" id="KW-0472">Membrane</keyword>
<keyword evidence="1" id="KW-0812">Transmembrane</keyword>
<evidence type="ECO:0000313" key="2">
    <source>
        <dbReference type="EMBL" id="VYU43417.1"/>
    </source>
</evidence>
<keyword evidence="1" id="KW-1133">Transmembrane helix</keyword>
<proteinExistence type="predicted"/>
<feature type="transmembrane region" description="Helical" evidence="1">
    <location>
        <begin position="115"/>
        <end position="132"/>
    </location>
</feature>
<feature type="transmembrane region" description="Helical" evidence="1">
    <location>
        <begin position="31"/>
        <end position="51"/>
    </location>
</feature>